<proteinExistence type="predicted"/>
<sequence length="64" mass="7166">MAPSDHGAGAGSLIVFLFGLLLFASPFTEWWAARQPPWYTAYALWLLLIVLIGLVVRRLGRHDL</sequence>
<keyword evidence="1" id="KW-1133">Transmembrane helix</keyword>
<keyword evidence="1" id="KW-0812">Transmembrane</keyword>
<protein>
    <submittedName>
        <fullName evidence="2">Uncharacterized protein</fullName>
    </submittedName>
</protein>
<dbReference type="EMBL" id="QFFI01000010">
    <property type="protein sequence ID" value="PWG63548.1"/>
    <property type="molecule type" value="Genomic_DNA"/>
</dbReference>
<reference evidence="2 3" key="1">
    <citation type="submission" date="2018-05" db="EMBL/GenBank/DDBJ databases">
        <title>Spiribacter halobius sp. nov., a moderately halophilic bacterium isolated from marine solar saltern.</title>
        <authorList>
            <person name="Zheng W.-S."/>
            <person name="Lu D.-C."/>
            <person name="Du Z.-J."/>
        </authorList>
    </citation>
    <scope>NUCLEOTIDE SEQUENCE [LARGE SCALE GENOMIC DNA]</scope>
    <source>
        <strain evidence="2 3">E85</strain>
    </source>
</reference>
<gene>
    <name evidence="2" type="ORF">DEM34_08295</name>
</gene>
<dbReference type="OrthoDB" id="5797375at2"/>
<dbReference type="RefSeq" id="WP_109678128.1">
    <property type="nucleotide sequence ID" value="NZ_CP086615.1"/>
</dbReference>
<feature type="transmembrane region" description="Helical" evidence="1">
    <location>
        <begin position="39"/>
        <end position="56"/>
    </location>
</feature>
<accession>A0A2U2N3D0</accession>
<evidence type="ECO:0000256" key="1">
    <source>
        <dbReference type="SAM" id="Phobius"/>
    </source>
</evidence>
<keyword evidence="3" id="KW-1185">Reference proteome</keyword>
<evidence type="ECO:0000313" key="2">
    <source>
        <dbReference type="EMBL" id="PWG63548.1"/>
    </source>
</evidence>
<name>A0A2U2N3D0_9GAMM</name>
<keyword evidence="1" id="KW-0472">Membrane</keyword>
<dbReference type="Proteomes" id="UP000245474">
    <property type="component" value="Unassembled WGS sequence"/>
</dbReference>
<evidence type="ECO:0000313" key="3">
    <source>
        <dbReference type="Proteomes" id="UP000245474"/>
    </source>
</evidence>
<dbReference type="AlphaFoldDB" id="A0A2U2N3D0"/>
<feature type="transmembrane region" description="Helical" evidence="1">
    <location>
        <begin position="7"/>
        <end position="27"/>
    </location>
</feature>
<organism evidence="2 3">
    <name type="scientific">Sediminicurvatus halobius</name>
    <dbReference type="NCBI Taxonomy" id="2182432"/>
    <lineage>
        <taxon>Bacteria</taxon>
        <taxon>Pseudomonadati</taxon>
        <taxon>Pseudomonadota</taxon>
        <taxon>Gammaproteobacteria</taxon>
        <taxon>Chromatiales</taxon>
        <taxon>Ectothiorhodospiraceae</taxon>
        <taxon>Sediminicurvatus</taxon>
    </lineage>
</organism>
<comment type="caution">
    <text evidence="2">The sequence shown here is derived from an EMBL/GenBank/DDBJ whole genome shotgun (WGS) entry which is preliminary data.</text>
</comment>